<dbReference type="KEGG" id="pfer:IRI77_18640"/>
<dbReference type="EMBL" id="CP063849">
    <property type="protein sequence ID" value="QOY84882.1"/>
    <property type="molecule type" value="Genomic_DNA"/>
</dbReference>
<gene>
    <name evidence="2" type="ORF">IRI77_18640</name>
</gene>
<dbReference type="GO" id="GO:0006779">
    <property type="term" value="P:porphyrin-containing compound biosynthetic process"/>
    <property type="evidence" value="ECO:0007669"/>
    <property type="project" value="InterPro"/>
</dbReference>
<dbReference type="Pfam" id="PF01208">
    <property type="entry name" value="URO-D"/>
    <property type="match status" value="1"/>
</dbReference>
<protein>
    <recommendedName>
        <fullName evidence="1">Uroporphyrinogen decarboxylase (URO-D) domain-containing protein</fullName>
    </recommendedName>
</protein>
<dbReference type="SUPFAM" id="SSF51726">
    <property type="entry name" value="UROD/MetE-like"/>
    <property type="match status" value="1"/>
</dbReference>
<feature type="domain" description="Uroporphyrinogen decarboxylase (URO-D)" evidence="1">
    <location>
        <begin position="100"/>
        <end position="303"/>
    </location>
</feature>
<proteinExistence type="predicted"/>
<organism evidence="2 3">
    <name type="scientific">Paludibaculum fermentans</name>
    <dbReference type="NCBI Taxonomy" id="1473598"/>
    <lineage>
        <taxon>Bacteria</taxon>
        <taxon>Pseudomonadati</taxon>
        <taxon>Acidobacteriota</taxon>
        <taxon>Terriglobia</taxon>
        <taxon>Bryobacterales</taxon>
        <taxon>Bryobacteraceae</taxon>
        <taxon>Paludibaculum</taxon>
    </lineage>
</organism>
<dbReference type="GO" id="GO:0004853">
    <property type="term" value="F:uroporphyrinogen decarboxylase activity"/>
    <property type="evidence" value="ECO:0007669"/>
    <property type="project" value="InterPro"/>
</dbReference>
<reference evidence="2 3" key="1">
    <citation type="submission" date="2020-10" db="EMBL/GenBank/DDBJ databases">
        <title>Complete genome sequence of Paludibaculum fermentans P105T, a facultatively anaerobic acidobacterium capable of dissimilatory Fe(III) reduction.</title>
        <authorList>
            <person name="Dedysh S.N."/>
            <person name="Beletsky A.V."/>
            <person name="Kulichevskaya I.S."/>
            <person name="Mardanov A.V."/>
            <person name="Ravin N.V."/>
        </authorList>
    </citation>
    <scope>NUCLEOTIDE SEQUENCE [LARGE SCALE GENOMIC DNA]</scope>
    <source>
        <strain evidence="2 3">P105</strain>
    </source>
</reference>
<accession>A0A7S7NJR8</accession>
<dbReference type="InterPro" id="IPR038071">
    <property type="entry name" value="UROD/MetE-like_sf"/>
</dbReference>
<dbReference type="RefSeq" id="WP_194446552.1">
    <property type="nucleotide sequence ID" value="NZ_CP063849.1"/>
</dbReference>
<dbReference type="Gene3D" id="3.20.20.210">
    <property type="match status" value="1"/>
</dbReference>
<dbReference type="InterPro" id="IPR000257">
    <property type="entry name" value="Uroporphyrinogen_deCOase"/>
</dbReference>
<evidence type="ECO:0000313" key="2">
    <source>
        <dbReference type="EMBL" id="QOY84882.1"/>
    </source>
</evidence>
<name>A0A7S7NJR8_PALFE</name>
<keyword evidence="3" id="KW-1185">Reference proteome</keyword>
<sequence length="319" mass="35791">MMNRREFSLGAMAFFAPAPKEKMTPTERVTAVLKGRMPDRPPFSFWHHFHDEAQPPEKHAAFTMDYQRRYHLDFVKVMSDYPYPKPAGGPWYELKPVDSPFPRQLRALELIRDGLAGQKYFVETQFNPWNVAEKLSSKEAVLRLMHDKPQSLLDALEAIAKSEANHVKAALEAGASGVFLSIANAQQTVMTLAEYRKFSEPFDRMVLAAAQDAPMNTLHLHGDRVILDYFWKGWNVPIIQYSVAGTKFPMSEARRRFNGVLMGGLDENKSATSSAADITALVQKARVAAPKWICAPGCSIPDDATDASQLKLSRVLHGQ</sequence>
<evidence type="ECO:0000259" key="1">
    <source>
        <dbReference type="Pfam" id="PF01208"/>
    </source>
</evidence>
<dbReference type="Proteomes" id="UP000593892">
    <property type="component" value="Chromosome"/>
</dbReference>
<dbReference type="AlphaFoldDB" id="A0A7S7NJR8"/>
<evidence type="ECO:0000313" key="3">
    <source>
        <dbReference type="Proteomes" id="UP000593892"/>
    </source>
</evidence>